<sequence>MNEEMDLQIDAKQTCPRLNVKLVQLNQPKMTIQALKIVLYPQLDGYSKQTSQRHLGILQIHNHRYFLPNQQIMRYIYTYSCTGIKKKPSVSLFKQHLQSRAEIFSSADYSSNLFLSIHIPQMTFRFFRIVQQDLNQGILC</sequence>
<accession>W7XG51</accession>
<dbReference type="GeneID" id="24439588"/>
<dbReference type="RefSeq" id="XP_012651591.1">
    <property type="nucleotide sequence ID" value="XM_012796137.1"/>
</dbReference>
<dbReference type="InParanoid" id="W7XG51"/>
<dbReference type="KEGG" id="tet:TTHERM_000562811"/>
<gene>
    <name evidence="1" type="ORF">TTHERM_000562811</name>
</gene>
<reference evidence="2" key="1">
    <citation type="journal article" date="2006" name="PLoS Biol.">
        <title>Macronuclear genome sequence of the ciliate Tetrahymena thermophila, a model eukaryote.</title>
        <authorList>
            <person name="Eisen J.A."/>
            <person name="Coyne R.S."/>
            <person name="Wu M."/>
            <person name="Wu D."/>
            <person name="Thiagarajan M."/>
            <person name="Wortman J.R."/>
            <person name="Badger J.H."/>
            <person name="Ren Q."/>
            <person name="Amedeo P."/>
            <person name="Jones K.M."/>
            <person name="Tallon L.J."/>
            <person name="Delcher A.L."/>
            <person name="Salzberg S.L."/>
            <person name="Silva J.C."/>
            <person name="Haas B.J."/>
            <person name="Majoros W.H."/>
            <person name="Farzad M."/>
            <person name="Carlton J.M."/>
            <person name="Smith R.K. Jr."/>
            <person name="Garg J."/>
            <person name="Pearlman R.E."/>
            <person name="Karrer K.M."/>
            <person name="Sun L."/>
            <person name="Manning G."/>
            <person name="Elde N.C."/>
            <person name="Turkewitz A.P."/>
            <person name="Asai D.J."/>
            <person name="Wilkes D.E."/>
            <person name="Wang Y."/>
            <person name="Cai H."/>
            <person name="Collins K."/>
            <person name="Stewart B.A."/>
            <person name="Lee S.R."/>
            <person name="Wilamowska K."/>
            <person name="Weinberg Z."/>
            <person name="Ruzzo W.L."/>
            <person name="Wloga D."/>
            <person name="Gaertig J."/>
            <person name="Frankel J."/>
            <person name="Tsao C.-C."/>
            <person name="Gorovsky M.A."/>
            <person name="Keeling P.J."/>
            <person name="Waller R.F."/>
            <person name="Patron N.J."/>
            <person name="Cherry J.M."/>
            <person name="Stover N.A."/>
            <person name="Krieger C.J."/>
            <person name="del Toro C."/>
            <person name="Ryder H.F."/>
            <person name="Williamson S.C."/>
            <person name="Barbeau R.A."/>
            <person name="Hamilton E.P."/>
            <person name="Orias E."/>
        </authorList>
    </citation>
    <scope>NUCLEOTIDE SEQUENCE [LARGE SCALE GENOMIC DNA]</scope>
    <source>
        <strain evidence="2">SB210</strain>
    </source>
</reference>
<keyword evidence="2" id="KW-1185">Reference proteome</keyword>
<proteinExistence type="predicted"/>
<dbReference type="Proteomes" id="UP000009168">
    <property type="component" value="Unassembled WGS sequence"/>
</dbReference>
<dbReference type="EMBL" id="GG662808">
    <property type="protein sequence ID" value="EWS75888.1"/>
    <property type="molecule type" value="Genomic_DNA"/>
</dbReference>
<organism evidence="1 2">
    <name type="scientific">Tetrahymena thermophila (strain SB210)</name>
    <dbReference type="NCBI Taxonomy" id="312017"/>
    <lineage>
        <taxon>Eukaryota</taxon>
        <taxon>Sar</taxon>
        <taxon>Alveolata</taxon>
        <taxon>Ciliophora</taxon>
        <taxon>Intramacronucleata</taxon>
        <taxon>Oligohymenophorea</taxon>
        <taxon>Hymenostomatida</taxon>
        <taxon>Tetrahymenina</taxon>
        <taxon>Tetrahymenidae</taxon>
        <taxon>Tetrahymena</taxon>
    </lineage>
</organism>
<name>W7XG51_TETTS</name>
<evidence type="ECO:0000313" key="2">
    <source>
        <dbReference type="Proteomes" id="UP000009168"/>
    </source>
</evidence>
<evidence type="ECO:0000313" key="1">
    <source>
        <dbReference type="EMBL" id="EWS75888.1"/>
    </source>
</evidence>
<protein>
    <submittedName>
        <fullName evidence="1">Uncharacterized protein</fullName>
    </submittedName>
</protein>
<dbReference type="AlphaFoldDB" id="W7XG51"/>